<evidence type="ECO:0000256" key="5">
    <source>
        <dbReference type="ARBA" id="ARBA00022989"/>
    </source>
</evidence>
<evidence type="ECO:0000256" key="3">
    <source>
        <dbReference type="ARBA" id="ARBA00022475"/>
    </source>
</evidence>
<comment type="subcellular location">
    <subcellularLocation>
        <location evidence="1">Cell membrane</location>
        <topology evidence="1">Multi-pass membrane protein</topology>
    </subcellularLocation>
</comment>
<dbReference type="GO" id="GO:0005886">
    <property type="term" value="C:plasma membrane"/>
    <property type="evidence" value="ECO:0007669"/>
    <property type="project" value="UniProtKB-SubCell"/>
</dbReference>
<keyword evidence="6 7" id="KW-0472">Membrane</keyword>
<evidence type="ECO:0000256" key="1">
    <source>
        <dbReference type="ARBA" id="ARBA00004651"/>
    </source>
</evidence>
<organism evidence="8 9">
    <name type="scientific">Thermomonas haemolytica</name>
    <dbReference type="NCBI Taxonomy" id="141949"/>
    <lineage>
        <taxon>Bacteria</taxon>
        <taxon>Pseudomonadati</taxon>
        <taxon>Pseudomonadota</taxon>
        <taxon>Gammaproteobacteria</taxon>
        <taxon>Lysobacterales</taxon>
        <taxon>Lysobacteraceae</taxon>
        <taxon>Thermomonas</taxon>
    </lineage>
</organism>
<comment type="similarity">
    <text evidence="2">Belongs to the UPF0324 family.</text>
</comment>
<dbReference type="PANTHER" id="PTHR30106:SF1">
    <property type="entry name" value="UPF0324 MEMBRANE PROTEIN FN0533"/>
    <property type="match status" value="1"/>
</dbReference>
<evidence type="ECO:0000256" key="7">
    <source>
        <dbReference type="SAM" id="Phobius"/>
    </source>
</evidence>
<feature type="transmembrane region" description="Helical" evidence="7">
    <location>
        <begin position="254"/>
        <end position="271"/>
    </location>
</feature>
<dbReference type="EMBL" id="SMAP01000011">
    <property type="protein sequence ID" value="TCT20551.1"/>
    <property type="molecule type" value="Genomic_DNA"/>
</dbReference>
<sequence>MPLAATTPLRHGRHGRLLPGLALSLGLAALAFTLGRALPLVGGAVLGIVLGLLVRNLMPLPASAAPGVRFSSKVLLQAAVILLGFGLDLHQVLQTGLSSLAVTLATLSVAFLTAWALARLLKVHHVLGTLIGVGTAICGGSAIAAVAPILRPDEHDTALAMSTIFLFNLLAVLLFPPLGHLLGLSDAGFGLWAGTAINDTSSVVAAGYHYSHAAGDIATVVKLARATLIIPICLALAGWQLWRARGRDDGRPDLGGIVPWFILGFLAASALRSAGLVPATLLGPLHLAAEFLIVLALTAIGLSADLRRMAATGARPLLLGLGTWFAVATSSLLVQALLRQA</sequence>
<feature type="transmembrane region" description="Helical" evidence="7">
    <location>
        <begin position="100"/>
        <end position="118"/>
    </location>
</feature>
<gene>
    <name evidence="8" type="ORF">EDC34_11138</name>
</gene>
<feature type="transmembrane region" description="Helical" evidence="7">
    <location>
        <begin position="157"/>
        <end position="175"/>
    </location>
</feature>
<feature type="transmembrane region" description="Helical" evidence="7">
    <location>
        <begin position="21"/>
        <end position="54"/>
    </location>
</feature>
<comment type="caution">
    <text evidence="8">The sequence shown here is derived from an EMBL/GenBank/DDBJ whole genome shotgun (WGS) entry which is preliminary data.</text>
</comment>
<reference evidence="8 9" key="1">
    <citation type="submission" date="2019-03" db="EMBL/GenBank/DDBJ databases">
        <title>Genomic Encyclopedia of Type Strains, Phase IV (KMG-IV): sequencing the most valuable type-strain genomes for metagenomic binning, comparative biology and taxonomic classification.</title>
        <authorList>
            <person name="Goeker M."/>
        </authorList>
    </citation>
    <scope>NUCLEOTIDE SEQUENCE [LARGE SCALE GENOMIC DNA]</scope>
    <source>
        <strain evidence="8 9">DSM 13605</strain>
    </source>
</reference>
<feature type="transmembrane region" description="Helical" evidence="7">
    <location>
        <begin position="74"/>
        <end position="93"/>
    </location>
</feature>
<evidence type="ECO:0000256" key="6">
    <source>
        <dbReference type="ARBA" id="ARBA00023136"/>
    </source>
</evidence>
<keyword evidence="4 7" id="KW-0812">Transmembrane</keyword>
<keyword evidence="3" id="KW-1003">Cell membrane</keyword>
<protein>
    <submittedName>
        <fullName evidence="8">Putative integral membrane protein (TIGR00698 family)</fullName>
    </submittedName>
</protein>
<dbReference type="RefSeq" id="WP_114960982.1">
    <property type="nucleotide sequence ID" value="NZ_MSZW01000026.1"/>
</dbReference>
<keyword evidence="9" id="KW-1185">Reference proteome</keyword>
<dbReference type="Pfam" id="PF03601">
    <property type="entry name" value="Cons_hypoth698"/>
    <property type="match status" value="1"/>
</dbReference>
<evidence type="ECO:0000256" key="4">
    <source>
        <dbReference type="ARBA" id="ARBA00022692"/>
    </source>
</evidence>
<proteinExistence type="inferred from homology"/>
<dbReference type="OrthoDB" id="9805703at2"/>
<feature type="transmembrane region" description="Helical" evidence="7">
    <location>
        <begin position="223"/>
        <end position="242"/>
    </location>
</feature>
<dbReference type="AlphaFoldDB" id="A0A4R3MY64"/>
<dbReference type="PANTHER" id="PTHR30106">
    <property type="entry name" value="INNER MEMBRANE PROTEIN YEIH-RELATED"/>
    <property type="match status" value="1"/>
</dbReference>
<dbReference type="Proteomes" id="UP000295414">
    <property type="component" value="Unassembled WGS sequence"/>
</dbReference>
<name>A0A4R3MY64_9GAMM</name>
<feature type="transmembrane region" description="Helical" evidence="7">
    <location>
        <begin position="283"/>
        <end position="304"/>
    </location>
</feature>
<feature type="transmembrane region" description="Helical" evidence="7">
    <location>
        <begin position="316"/>
        <end position="338"/>
    </location>
</feature>
<evidence type="ECO:0000256" key="2">
    <source>
        <dbReference type="ARBA" id="ARBA00007977"/>
    </source>
</evidence>
<keyword evidence="5 7" id="KW-1133">Transmembrane helix</keyword>
<evidence type="ECO:0000313" key="8">
    <source>
        <dbReference type="EMBL" id="TCT20551.1"/>
    </source>
</evidence>
<evidence type="ECO:0000313" key="9">
    <source>
        <dbReference type="Proteomes" id="UP000295414"/>
    </source>
</evidence>
<dbReference type="InterPro" id="IPR018383">
    <property type="entry name" value="UPF0324_pro"/>
</dbReference>
<feature type="transmembrane region" description="Helical" evidence="7">
    <location>
        <begin position="130"/>
        <end position="150"/>
    </location>
</feature>
<accession>A0A4R3MY64</accession>